<evidence type="ECO:0000256" key="1">
    <source>
        <dbReference type="ARBA" id="ARBA00022630"/>
    </source>
</evidence>
<accession>A0A1F5GRN4</accession>
<evidence type="ECO:0000259" key="6">
    <source>
        <dbReference type="Pfam" id="PF07992"/>
    </source>
</evidence>
<keyword evidence="4" id="KW-1015">Disulfide bond</keyword>
<feature type="domain" description="FAD/NAD(P)-binding" evidence="6">
    <location>
        <begin position="5"/>
        <end position="316"/>
    </location>
</feature>
<dbReference type="EMBL" id="MFBN01000046">
    <property type="protein sequence ID" value="OGD94511.1"/>
    <property type="molecule type" value="Genomic_DNA"/>
</dbReference>
<dbReference type="InterPro" id="IPR023753">
    <property type="entry name" value="FAD/NAD-binding_dom"/>
</dbReference>
<evidence type="ECO:0000256" key="5">
    <source>
        <dbReference type="ARBA" id="ARBA00023284"/>
    </source>
</evidence>
<dbReference type="PROSITE" id="PS00573">
    <property type="entry name" value="PYRIDINE_REDOX_2"/>
    <property type="match status" value="1"/>
</dbReference>
<dbReference type="PANTHER" id="PTHR48105">
    <property type="entry name" value="THIOREDOXIN REDUCTASE 1-RELATED-RELATED"/>
    <property type="match status" value="1"/>
</dbReference>
<protein>
    <submittedName>
        <fullName evidence="7">Thioredoxin-disulfide reductase</fullName>
    </submittedName>
</protein>
<keyword evidence="2" id="KW-0274">FAD</keyword>
<keyword evidence="3" id="KW-0560">Oxidoreductase</keyword>
<name>A0A1F5GRN4_9BACT</name>
<organism evidence="7 8">
    <name type="scientific">Candidatus Curtissbacteria bacterium RIFCSPLOWO2_01_FULL_37_9</name>
    <dbReference type="NCBI Taxonomy" id="1797724"/>
    <lineage>
        <taxon>Bacteria</taxon>
        <taxon>Candidatus Curtissiibacteriota</taxon>
    </lineage>
</organism>
<proteinExistence type="predicted"/>
<dbReference type="InterPro" id="IPR050097">
    <property type="entry name" value="Ferredoxin-NADP_redctase_2"/>
</dbReference>
<reference evidence="7 8" key="1">
    <citation type="journal article" date="2016" name="Nat. Commun.">
        <title>Thousands of microbial genomes shed light on interconnected biogeochemical processes in an aquifer system.</title>
        <authorList>
            <person name="Anantharaman K."/>
            <person name="Brown C.T."/>
            <person name="Hug L.A."/>
            <person name="Sharon I."/>
            <person name="Castelle C.J."/>
            <person name="Probst A.J."/>
            <person name="Thomas B.C."/>
            <person name="Singh A."/>
            <person name="Wilkins M.J."/>
            <person name="Karaoz U."/>
            <person name="Brodie E.L."/>
            <person name="Williams K.H."/>
            <person name="Hubbard S.S."/>
            <person name="Banfield J.F."/>
        </authorList>
    </citation>
    <scope>NUCLEOTIDE SEQUENCE [LARGE SCALE GENOMIC DNA]</scope>
</reference>
<dbReference type="SUPFAM" id="SSF51905">
    <property type="entry name" value="FAD/NAD(P)-binding domain"/>
    <property type="match status" value="1"/>
</dbReference>
<dbReference type="GO" id="GO:0016668">
    <property type="term" value="F:oxidoreductase activity, acting on a sulfur group of donors, NAD(P) as acceptor"/>
    <property type="evidence" value="ECO:0007669"/>
    <property type="project" value="UniProtKB-ARBA"/>
</dbReference>
<dbReference type="InterPro" id="IPR036188">
    <property type="entry name" value="FAD/NAD-bd_sf"/>
</dbReference>
<dbReference type="Pfam" id="PF07992">
    <property type="entry name" value="Pyr_redox_2"/>
    <property type="match status" value="1"/>
</dbReference>
<dbReference type="STRING" id="1797724.A3A48_00405"/>
<dbReference type="Gene3D" id="3.50.50.60">
    <property type="entry name" value="FAD/NAD(P)-binding domain"/>
    <property type="match status" value="2"/>
</dbReference>
<evidence type="ECO:0000256" key="2">
    <source>
        <dbReference type="ARBA" id="ARBA00022827"/>
    </source>
</evidence>
<evidence type="ECO:0000313" key="7">
    <source>
        <dbReference type="EMBL" id="OGD94511.1"/>
    </source>
</evidence>
<dbReference type="AlphaFoldDB" id="A0A1F5GRN4"/>
<evidence type="ECO:0000313" key="8">
    <source>
        <dbReference type="Proteomes" id="UP000178336"/>
    </source>
</evidence>
<sequence>MELRKVVIIGSGPAGFTAALYTARANLSPLVFAGSRWGGQLMLTTEVENYPGFVDGILGPDMMNILRKQAMRFGAEIFNEDVTTVDFGHRPFKIRASEKQYQSKAVIIATGAEANWLNLPNEQRLIGKGISSCAPCDAFFFTNKKVVVIGGGDSAMEEALTLTKFATEVTIIHRRDKFRASKIMIDRAKKNAKITFIFNSEVVDVLGKDKVEGVKIKTTGDLPKQTDCFKYHPVTSKMKAGSIVELPIDGVFLAIGHKPLTDIFKGQLDLNENGYIIRKPQGDKPGDFQMTTTVEGVFVAGDVHDYHFRQAVTAAGYGCMAALEVEKWLESRE</sequence>
<keyword evidence="5" id="KW-0676">Redox-active center</keyword>
<dbReference type="PRINTS" id="PR00469">
    <property type="entry name" value="PNDRDTASEII"/>
</dbReference>
<keyword evidence="1" id="KW-0285">Flavoprotein</keyword>
<dbReference type="InterPro" id="IPR008255">
    <property type="entry name" value="Pyr_nucl-diS_OxRdtase_2_AS"/>
</dbReference>
<evidence type="ECO:0000256" key="3">
    <source>
        <dbReference type="ARBA" id="ARBA00023002"/>
    </source>
</evidence>
<evidence type="ECO:0000256" key="4">
    <source>
        <dbReference type="ARBA" id="ARBA00023157"/>
    </source>
</evidence>
<comment type="caution">
    <text evidence="7">The sequence shown here is derived from an EMBL/GenBank/DDBJ whole genome shotgun (WGS) entry which is preliminary data.</text>
</comment>
<dbReference type="Proteomes" id="UP000178336">
    <property type="component" value="Unassembled WGS sequence"/>
</dbReference>
<dbReference type="PRINTS" id="PR00368">
    <property type="entry name" value="FADPNR"/>
</dbReference>
<gene>
    <name evidence="7" type="ORF">A3A48_00405</name>
</gene>